<accession>A0A921K755</accession>
<comment type="caution">
    <text evidence="4">The sequence shown here is derived from an EMBL/GenBank/DDBJ whole genome shotgun (WGS) entry which is preliminary data.</text>
</comment>
<keyword evidence="1" id="KW-0304">Gas vesicle</keyword>
<reference evidence="4" key="2">
    <citation type="submission" date="2021-09" db="EMBL/GenBank/DDBJ databases">
        <authorList>
            <person name="Gilroy R."/>
        </authorList>
    </citation>
    <scope>NUCLEOTIDE SEQUENCE</scope>
    <source>
        <strain evidence="4">ChiHjej13B12-14962</strain>
    </source>
</reference>
<evidence type="ECO:0000256" key="2">
    <source>
        <dbReference type="ARBA" id="ARBA00035108"/>
    </source>
</evidence>
<evidence type="ECO:0000256" key="1">
    <source>
        <dbReference type="ARBA" id="ARBA00022987"/>
    </source>
</evidence>
<comment type="similarity">
    <text evidence="3">Belongs to the gas vesicle GvpF/GvpL family.</text>
</comment>
<gene>
    <name evidence="4" type="ORF">K8V32_06225</name>
</gene>
<dbReference type="PANTHER" id="PTHR36852:SF1">
    <property type="entry name" value="PROTEIN GVPL 2"/>
    <property type="match status" value="1"/>
</dbReference>
<dbReference type="InterPro" id="IPR009430">
    <property type="entry name" value="GvpL/GvpF"/>
</dbReference>
<evidence type="ECO:0000256" key="3">
    <source>
        <dbReference type="ARBA" id="ARBA00035643"/>
    </source>
</evidence>
<evidence type="ECO:0000313" key="4">
    <source>
        <dbReference type="EMBL" id="HJF14390.1"/>
    </source>
</evidence>
<dbReference type="Proteomes" id="UP000703315">
    <property type="component" value="Unassembled WGS sequence"/>
</dbReference>
<dbReference type="EMBL" id="DYXC01000072">
    <property type="protein sequence ID" value="HJF14390.1"/>
    <property type="molecule type" value="Genomic_DNA"/>
</dbReference>
<dbReference type="RefSeq" id="WP_303904505.1">
    <property type="nucleotide sequence ID" value="NZ_DYXC01000072.1"/>
</dbReference>
<dbReference type="GO" id="GO:0031412">
    <property type="term" value="P:gas vesicle organization"/>
    <property type="evidence" value="ECO:0007669"/>
    <property type="project" value="InterPro"/>
</dbReference>
<dbReference type="GO" id="GO:0031411">
    <property type="term" value="C:gas vesicle"/>
    <property type="evidence" value="ECO:0007669"/>
    <property type="project" value="UniProtKB-SubCell"/>
</dbReference>
<dbReference type="Pfam" id="PF06386">
    <property type="entry name" value="GvpL_GvpF"/>
    <property type="match status" value="1"/>
</dbReference>
<proteinExistence type="inferred from homology"/>
<organism evidence="4 5">
    <name type="scientific">Enteractinococcus helveticum</name>
    <dbReference type="NCBI Taxonomy" id="1837282"/>
    <lineage>
        <taxon>Bacteria</taxon>
        <taxon>Bacillati</taxon>
        <taxon>Actinomycetota</taxon>
        <taxon>Actinomycetes</taxon>
        <taxon>Micrococcales</taxon>
        <taxon>Micrococcaceae</taxon>
    </lineage>
</organism>
<evidence type="ECO:0000313" key="5">
    <source>
        <dbReference type="Proteomes" id="UP000703315"/>
    </source>
</evidence>
<protein>
    <submittedName>
        <fullName evidence="4">GvpL/GvpF family gas vesicle protein</fullName>
    </submittedName>
</protein>
<comment type="subcellular location">
    <subcellularLocation>
        <location evidence="2">Gas vesicle</location>
    </subcellularLocation>
</comment>
<sequence length="266" mass="29556">MSNTGLYVYAIIPAEGLSTTQLPQGINDQSLYLVESNGLAAIVHESAPEPYQGPDADVQRWILEHSDVVDAAWQHLGTILPVTFNVIVAPGDDAEHQPVQRLQAWLAKSADMMRAHLDKLRDHVELRVNISLDEDTATANDPELAKLRDGIDTRPAGVQRLYRKRLAERTRKAADRIADELYPRIRKRLIALAEDMVESPRLQREPGSVTVLNASLLVHRDVVDAIGVELADIRDNQPGAQIRYLGPWPPYSFGELPEVDNDPTSA</sequence>
<reference evidence="4" key="1">
    <citation type="journal article" date="2021" name="PeerJ">
        <title>Extensive microbial diversity within the chicken gut microbiome revealed by metagenomics and culture.</title>
        <authorList>
            <person name="Gilroy R."/>
            <person name="Ravi A."/>
            <person name="Getino M."/>
            <person name="Pursley I."/>
            <person name="Horton D.L."/>
            <person name="Alikhan N.F."/>
            <person name="Baker D."/>
            <person name="Gharbi K."/>
            <person name="Hall N."/>
            <person name="Watson M."/>
            <person name="Adriaenssens E.M."/>
            <person name="Foster-Nyarko E."/>
            <person name="Jarju S."/>
            <person name="Secka A."/>
            <person name="Antonio M."/>
            <person name="Oren A."/>
            <person name="Chaudhuri R.R."/>
            <person name="La Ragione R."/>
            <person name="Hildebrand F."/>
            <person name="Pallen M.J."/>
        </authorList>
    </citation>
    <scope>NUCLEOTIDE SEQUENCE</scope>
    <source>
        <strain evidence="4">ChiHjej13B12-14962</strain>
    </source>
</reference>
<dbReference type="PANTHER" id="PTHR36852">
    <property type="entry name" value="PROTEIN GVPL 2"/>
    <property type="match status" value="1"/>
</dbReference>
<dbReference type="AlphaFoldDB" id="A0A921K755"/>
<name>A0A921K755_9MICC</name>